<name>A0A1E5D6E6_9VIBR</name>
<keyword evidence="2" id="KW-1185">Reference proteome</keyword>
<comment type="caution">
    <text evidence="1">The sequence shown here is derived from an EMBL/GenBank/DDBJ whole genome shotgun (WGS) entry which is preliminary data.</text>
</comment>
<gene>
    <name evidence="1" type="ORF">A130_12525</name>
</gene>
<proteinExistence type="predicted"/>
<evidence type="ECO:0000313" key="2">
    <source>
        <dbReference type="Proteomes" id="UP000094165"/>
    </source>
</evidence>
<protein>
    <submittedName>
        <fullName evidence="1">Uncharacterized protein</fullName>
    </submittedName>
</protein>
<reference evidence="1 2" key="1">
    <citation type="journal article" date="2012" name="Science">
        <title>Ecological populations of bacteria act as socially cohesive units of antibiotic production and resistance.</title>
        <authorList>
            <person name="Cordero O.X."/>
            <person name="Wildschutte H."/>
            <person name="Kirkup B."/>
            <person name="Proehl S."/>
            <person name="Ngo L."/>
            <person name="Hussain F."/>
            <person name="Le Roux F."/>
            <person name="Mincer T."/>
            <person name="Polz M.F."/>
        </authorList>
    </citation>
    <scope>NUCLEOTIDE SEQUENCE [LARGE SCALE GENOMIC DNA]</scope>
    <source>
        <strain evidence="1 2">FF-238</strain>
    </source>
</reference>
<feature type="non-terminal residue" evidence="1">
    <location>
        <position position="64"/>
    </location>
</feature>
<accession>A0A1E5D6E6</accession>
<dbReference type="Proteomes" id="UP000094165">
    <property type="component" value="Unassembled WGS sequence"/>
</dbReference>
<dbReference type="EMBL" id="AJYW02000040">
    <property type="protein sequence ID" value="OEE78778.1"/>
    <property type="molecule type" value="Genomic_DNA"/>
</dbReference>
<evidence type="ECO:0000313" key="1">
    <source>
        <dbReference type="EMBL" id="OEE78778.1"/>
    </source>
</evidence>
<dbReference type="AlphaFoldDB" id="A0A1E5D6E6"/>
<organism evidence="1 2">
    <name type="scientific">Vibrio genomosp. F6 str. FF-238</name>
    <dbReference type="NCBI Taxonomy" id="1191298"/>
    <lineage>
        <taxon>Bacteria</taxon>
        <taxon>Pseudomonadati</taxon>
        <taxon>Pseudomonadota</taxon>
        <taxon>Gammaproteobacteria</taxon>
        <taxon>Vibrionales</taxon>
        <taxon>Vibrionaceae</taxon>
        <taxon>Vibrio</taxon>
    </lineage>
</organism>
<sequence>MLVVFDHKYVSLFKKRANSPLKRIYSKKLLTGLAQLRIMRPVLSDKATIQREQKNWKWLLSSVG</sequence>